<name>A0A5B7J8R8_PORTR</name>
<sequence>METRHGSERVKDNRVYGRPAASSDLTPRRLTGPSLKRIPASASLSLPFHHSLFDSPLKTKD</sequence>
<dbReference type="Proteomes" id="UP000324222">
    <property type="component" value="Unassembled WGS sequence"/>
</dbReference>
<evidence type="ECO:0000313" key="3">
    <source>
        <dbReference type="Proteomes" id="UP000324222"/>
    </source>
</evidence>
<organism evidence="2 3">
    <name type="scientific">Portunus trituberculatus</name>
    <name type="common">Swimming crab</name>
    <name type="synonym">Neptunus trituberculatus</name>
    <dbReference type="NCBI Taxonomy" id="210409"/>
    <lineage>
        <taxon>Eukaryota</taxon>
        <taxon>Metazoa</taxon>
        <taxon>Ecdysozoa</taxon>
        <taxon>Arthropoda</taxon>
        <taxon>Crustacea</taxon>
        <taxon>Multicrustacea</taxon>
        <taxon>Malacostraca</taxon>
        <taxon>Eumalacostraca</taxon>
        <taxon>Eucarida</taxon>
        <taxon>Decapoda</taxon>
        <taxon>Pleocyemata</taxon>
        <taxon>Brachyura</taxon>
        <taxon>Eubrachyura</taxon>
        <taxon>Portunoidea</taxon>
        <taxon>Portunidae</taxon>
        <taxon>Portuninae</taxon>
        <taxon>Portunus</taxon>
    </lineage>
</organism>
<dbReference type="AlphaFoldDB" id="A0A5B7J8R8"/>
<reference evidence="2 3" key="1">
    <citation type="submission" date="2019-05" db="EMBL/GenBank/DDBJ databases">
        <title>Another draft genome of Portunus trituberculatus and its Hox gene families provides insights of decapod evolution.</title>
        <authorList>
            <person name="Jeong J.-H."/>
            <person name="Song I."/>
            <person name="Kim S."/>
            <person name="Choi T."/>
            <person name="Kim D."/>
            <person name="Ryu S."/>
            <person name="Kim W."/>
        </authorList>
    </citation>
    <scope>NUCLEOTIDE SEQUENCE [LARGE SCALE GENOMIC DNA]</scope>
    <source>
        <tissue evidence="2">Muscle</tissue>
    </source>
</reference>
<gene>
    <name evidence="2" type="ORF">E2C01_084258</name>
</gene>
<accession>A0A5B7J8R8</accession>
<feature type="compositionally biased region" description="Basic and acidic residues" evidence="1">
    <location>
        <begin position="1"/>
        <end position="15"/>
    </location>
</feature>
<evidence type="ECO:0000313" key="2">
    <source>
        <dbReference type="EMBL" id="MPC89318.1"/>
    </source>
</evidence>
<evidence type="ECO:0000256" key="1">
    <source>
        <dbReference type="SAM" id="MobiDB-lite"/>
    </source>
</evidence>
<proteinExistence type="predicted"/>
<dbReference type="EMBL" id="VSRR010080610">
    <property type="protein sequence ID" value="MPC89318.1"/>
    <property type="molecule type" value="Genomic_DNA"/>
</dbReference>
<protein>
    <submittedName>
        <fullName evidence="2">Uncharacterized protein</fullName>
    </submittedName>
</protein>
<feature type="region of interest" description="Disordered" evidence="1">
    <location>
        <begin position="1"/>
        <end position="41"/>
    </location>
</feature>
<comment type="caution">
    <text evidence="2">The sequence shown here is derived from an EMBL/GenBank/DDBJ whole genome shotgun (WGS) entry which is preliminary data.</text>
</comment>
<keyword evidence="3" id="KW-1185">Reference proteome</keyword>